<keyword evidence="3" id="KW-1185">Reference proteome</keyword>
<dbReference type="RefSeq" id="WP_188738199.1">
    <property type="nucleotide sequence ID" value="NZ_BMII01000009.1"/>
</dbReference>
<evidence type="ECO:0000313" key="2">
    <source>
        <dbReference type="EMBL" id="GGB53870.1"/>
    </source>
</evidence>
<dbReference type="PANTHER" id="PTHR43328:SF1">
    <property type="entry name" value="N-ACETYLTRANSFERASE DOMAIN-CONTAINING PROTEIN"/>
    <property type="match status" value="1"/>
</dbReference>
<sequence length="163" mass="18694">MDIYLKDVCEHDLERLFAFQYDPIANKMADVPSREREAFYQHWQQNIFANKHSLAKGIWQNNLLVGHLVSWVNADLTTPNEPEIRLIGYWIGREYWGKGIATQALALFLKQSITGPVFAYIDGQNQGSLRVAQANGFVNVTAQYPSLYIKESLLIFKRDSVKS</sequence>
<dbReference type="PANTHER" id="PTHR43328">
    <property type="entry name" value="ACETYLTRANSFERASE-RELATED"/>
    <property type="match status" value="1"/>
</dbReference>
<dbReference type="Proteomes" id="UP000617555">
    <property type="component" value="Unassembled WGS sequence"/>
</dbReference>
<evidence type="ECO:0000259" key="1">
    <source>
        <dbReference type="PROSITE" id="PS51186"/>
    </source>
</evidence>
<comment type="caution">
    <text evidence="2">The sequence shown here is derived from an EMBL/GenBank/DDBJ whole genome shotgun (WGS) entry which is preliminary data.</text>
</comment>
<dbReference type="PROSITE" id="PS51186">
    <property type="entry name" value="GNAT"/>
    <property type="match status" value="1"/>
</dbReference>
<evidence type="ECO:0000313" key="3">
    <source>
        <dbReference type="Proteomes" id="UP000617555"/>
    </source>
</evidence>
<dbReference type="Pfam" id="PF13302">
    <property type="entry name" value="Acetyltransf_3"/>
    <property type="match status" value="1"/>
</dbReference>
<accession>A0ABQ1IYU9</accession>
<dbReference type="Gene3D" id="3.40.630.30">
    <property type="match status" value="1"/>
</dbReference>
<dbReference type="InterPro" id="IPR000182">
    <property type="entry name" value="GNAT_dom"/>
</dbReference>
<organism evidence="2 3">
    <name type="scientific">Shewanella inventionis</name>
    <dbReference type="NCBI Taxonomy" id="1738770"/>
    <lineage>
        <taxon>Bacteria</taxon>
        <taxon>Pseudomonadati</taxon>
        <taxon>Pseudomonadota</taxon>
        <taxon>Gammaproteobacteria</taxon>
        <taxon>Alteromonadales</taxon>
        <taxon>Shewanellaceae</taxon>
        <taxon>Shewanella</taxon>
    </lineage>
</organism>
<name>A0ABQ1IYU9_9GAMM</name>
<dbReference type="SUPFAM" id="SSF55729">
    <property type="entry name" value="Acyl-CoA N-acyltransferases (Nat)"/>
    <property type="match status" value="1"/>
</dbReference>
<gene>
    <name evidence="2" type="ORF">GCM10011607_13020</name>
</gene>
<dbReference type="InterPro" id="IPR016181">
    <property type="entry name" value="Acyl_CoA_acyltransferase"/>
</dbReference>
<reference evidence="3" key="1">
    <citation type="journal article" date="2019" name="Int. J. Syst. Evol. Microbiol.">
        <title>The Global Catalogue of Microorganisms (GCM) 10K type strain sequencing project: providing services to taxonomists for standard genome sequencing and annotation.</title>
        <authorList>
            <consortium name="The Broad Institute Genomics Platform"/>
            <consortium name="The Broad Institute Genome Sequencing Center for Infectious Disease"/>
            <person name="Wu L."/>
            <person name="Ma J."/>
        </authorList>
    </citation>
    <scope>NUCLEOTIDE SEQUENCE [LARGE SCALE GENOMIC DNA]</scope>
    <source>
        <strain evidence="3">CGMCC 1.15339</strain>
    </source>
</reference>
<dbReference type="EMBL" id="BMII01000009">
    <property type="protein sequence ID" value="GGB53870.1"/>
    <property type="molecule type" value="Genomic_DNA"/>
</dbReference>
<protein>
    <submittedName>
        <fullName evidence="2">N-acetyltransferase GCN5</fullName>
    </submittedName>
</protein>
<feature type="domain" description="N-acetyltransferase" evidence="1">
    <location>
        <begin position="3"/>
        <end position="160"/>
    </location>
</feature>
<proteinExistence type="predicted"/>